<reference evidence="2 3" key="2">
    <citation type="submission" date="2018-11" db="EMBL/GenBank/DDBJ databases">
        <authorList>
            <consortium name="Pathogen Informatics"/>
        </authorList>
    </citation>
    <scope>NUCLEOTIDE SEQUENCE [LARGE SCALE GENOMIC DNA]</scope>
</reference>
<proteinExistence type="predicted"/>
<evidence type="ECO:0000256" key="1">
    <source>
        <dbReference type="SAM" id="SignalP"/>
    </source>
</evidence>
<organism evidence="4">
    <name type="scientific">Gongylonema pulchrum</name>
    <dbReference type="NCBI Taxonomy" id="637853"/>
    <lineage>
        <taxon>Eukaryota</taxon>
        <taxon>Metazoa</taxon>
        <taxon>Ecdysozoa</taxon>
        <taxon>Nematoda</taxon>
        <taxon>Chromadorea</taxon>
        <taxon>Rhabditida</taxon>
        <taxon>Spirurina</taxon>
        <taxon>Spiruromorpha</taxon>
        <taxon>Spiruroidea</taxon>
        <taxon>Gongylonematidae</taxon>
        <taxon>Gongylonema</taxon>
    </lineage>
</organism>
<protein>
    <submittedName>
        <fullName evidence="4">DUF1563 domain-containing protein</fullName>
    </submittedName>
</protein>
<reference evidence="4" key="1">
    <citation type="submission" date="2016-06" db="UniProtKB">
        <authorList>
            <consortium name="WormBaseParasite"/>
        </authorList>
    </citation>
    <scope>IDENTIFICATION</scope>
</reference>
<gene>
    <name evidence="2" type="ORF">GPUH_LOCUS17367</name>
</gene>
<evidence type="ECO:0000313" key="4">
    <source>
        <dbReference type="WBParaSite" id="GPUH_0001738901-mRNA-1"/>
    </source>
</evidence>
<evidence type="ECO:0000313" key="3">
    <source>
        <dbReference type="Proteomes" id="UP000271098"/>
    </source>
</evidence>
<feature type="signal peptide" evidence="1">
    <location>
        <begin position="1"/>
        <end position="20"/>
    </location>
</feature>
<dbReference type="Proteomes" id="UP000271098">
    <property type="component" value="Unassembled WGS sequence"/>
</dbReference>
<evidence type="ECO:0000313" key="2">
    <source>
        <dbReference type="EMBL" id="VDN29670.1"/>
    </source>
</evidence>
<dbReference type="EMBL" id="UYRT01085080">
    <property type="protein sequence ID" value="VDN29670.1"/>
    <property type="molecule type" value="Genomic_DNA"/>
</dbReference>
<sequence>MFHASDIIVFQWLLFRLAQLEQFDNQLMKLYKKEGIGIANMSDFGEINREIARRQQKFMKSENSMLQ</sequence>
<dbReference type="WBParaSite" id="GPUH_0001738901-mRNA-1">
    <property type="protein sequence ID" value="GPUH_0001738901-mRNA-1"/>
    <property type="gene ID" value="GPUH_0001738901"/>
</dbReference>
<keyword evidence="3" id="KW-1185">Reference proteome</keyword>
<dbReference type="AlphaFoldDB" id="A0A183E8S6"/>
<keyword evidence="1" id="KW-0732">Signal</keyword>
<dbReference type="OrthoDB" id="5339429at2759"/>
<accession>A0A183E8S6</accession>
<name>A0A183E8S6_9BILA</name>
<feature type="chain" id="PRO_5043139046" evidence="1">
    <location>
        <begin position="21"/>
        <end position="67"/>
    </location>
</feature>